<dbReference type="EMBL" id="JAVRFL010000005">
    <property type="protein sequence ID" value="MDT0528617.1"/>
    <property type="molecule type" value="Genomic_DNA"/>
</dbReference>
<evidence type="ECO:0000313" key="2">
    <source>
        <dbReference type="EMBL" id="MDT0528617.1"/>
    </source>
</evidence>
<name>A0ABU2WRS1_9ACTN</name>
<proteinExistence type="predicted"/>
<comment type="caution">
    <text evidence="2">The sequence shown here is derived from an EMBL/GenBank/DDBJ whole genome shotgun (WGS) entry which is preliminary data.</text>
</comment>
<sequence>MAYLPDTHRVPVIRADFSDDALWAQLKEDISQDTGKGFRANVEFVEDPRLAGLDVPALVRAFPRTYPHEYKHAVVFVVDAVTVSSPEHPILAINLSELDAPTEPFRVVPKELHSIETNLLISNVDFSDFARAAHRSGGVYRG</sequence>
<dbReference type="Proteomes" id="UP001180973">
    <property type="component" value="Unassembled WGS sequence"/>
</dbReference>
<evidence type="ECO:0000313" key="3">
    <source>
        <dbReference type="Proteomes" id="UP001180973"/>
    </source>
</evidence>
<protein>
    <recommendedName>
        <fullName evidence="1">DUF6924 domain-containing protein</fullName>
    </recommendedName>
</protein>
<dbReference type="InterPro" id="IPR053832">
    <property type="entry name" value="DUF6924"/>
</dbReference>
<dbReference type="Pfam" id="PF21962">
    <property type="entry name" value="DUF6924"/>
    <property type="match status" value="1"/>
</dbReference>
<evidence type="ECO:0000259" key="1">
    <source>
        <dbReference type="Pfam" id="PF21962"/>
    </source>
</evidence>
<organism evidence="2 3">
    <name type="scientific">Micromonospora reichwaldensis</name>
    <dbReference type="NCBI Taxonomy" id="3075516"/>
    <lineage>
        <taxon>Bacteria</taxon>
        <taxon>Bacillati</taxon>
        <taxon>Actinomycetota</taxon>
        <taxon>Actinomycetes</taxon>
        <taxon>Micromonosporales</taxon>
        <taxon>Micromonosporaceae</taxon>
        <taxon>Micromonospora</taxon>
    </lineage>
</organism>
<gene>
    <name evidence="2" type="ORF">RM555_06370</name>
</gene>
<keyword evidence="3" id="KW-1185">Reference proteome</keyword>
<dbReference type="RefSeq" id="WP_311410839.1">
    <property type="nucleotide sequence ID" value="NZ_JAVRFL010000005.1"/>
</dbReference>
<accession>A0ABU2WRS1</accession>
<feature type="domain" description="DUF6924" evidence="1">
    <location>
        <begin position="10"/>
        <end position="142"/>
    </location>
</feature>
<reference evidence="2" key="1">
    <citation type="submission" date="2023-09" db="EMBL/GenBank/DDBJ databases">
        <title>30 novel species of actinomycetes from the DSMZ collection.</title>
        <authorList>
            <person name="Nouioui I."/>
        </authorList>
    </citation>
    <scope>NUCLEOTIDE SEQUENCE</scope>
    <source>
        <strain evidence="2">DSM 115977</strain>
    </source>
</reference>